<evidence type="ECO:0000313" key="1">
    <source>
        <dbReference type="EMBL" id="KKP59097.1"/>
    </source>
</evidence>
<dbReference type="EMBL" id="LBPN01000014">
    <property type="protein sequence ID" value="KKP59097.1"/>
    <property type="molecule type" value="Genomic_DNA"/>
</dbReference>
<reference evidence="1 2" key="1">
    <citation type="journal article" date="2015" name="Nature">
        <title>rRNA introns, odd ribosomes, and small enigmatic genomes across a large radiation of phyla.</title>
        <authorList>
            <person name="Brown C.T."/>
            <person name="Hug L.A."/>
            <person name="Thomas B.C."/>
            <person name="Sharon I."/>
            <person name="Castelle C.J."/>
            <person name="Singh A."/>
            <person name="Wilkins M.J."/>
            <person name="Williams K.H."/>
            <person name="Banfield J.F."/>
        </authorList>
    </citation>
    <scope>NUCLEOTIDE SEQUENCE [LARGE SCALE GENOMIC DNA]</scope>
</reference>
<accession>A0A0G0DVF7</accession>
<protein>
    <submittedName>
        <fullName evidence="1">Uncharacterized protein</fullName>
    </submittedName>
</protein>
<sequence>NMMPGDTESREIVITNKTQQIQTIILRVIRTGPDGQNDPKIETMIDFSVWENNLQFLNTQKLIQYFNQGDINLGIFYPNIPRTFLFKANLPLSTPNIFQKKQVIFNLFFGMLEKDNLVINEVYYQVDANHGNDSLFDREISHFDNWFVWEYKPGCDFDNFDKLSTCPLTKIDRKTKFLVQR</sequence>
<dbReference type="Proteomes" id="UP000034176">
    <property type="component" value="Unassembled WGS sequence"/>
</dbReference>
<dbReference type="AlphaFoldDB" id="A0A0G0DVF7"/>
<proteinExistence type="predicted"/>
<name>A0A0G0DVF7_9BACT</name>
<gene>
    <name evidence="1" type="ORF">UR52_C0014G0001</name>
</gene>
<comment type="caution">
    <text evidence="1">The sequence shown here is derived from an EMBL/GenBank/DDBJ whole genome shotgun (WGS) entry which is preliminary data.</text>
</comment>
<feature type="non-terminal residue" evidence="1">
    <location>
        <position position="1"/>
    </location>
</feature>
<evidence type="ECO:0000313" key="2">
    <source>
        <dbReference type="Proteomes" id="UP000034176"/>
    </source>
</evidence>
<organism evidence="1 2">
    <name type="scientific">Candidatus Gottesmanbacteria bacterium GW2011_GWA1_34_13</name>
    <dbReference type="NCBI Taxonomy" id="1618434"/>
    <lineage>
        <taxon>Bacteria</taxon>
        <taxon>Candidatus Gottesmaniibacteriota</taxon>
    </lineage>
</organism>